<feature type="compositionally biased region" description="Basic and acidic residues" evidence="1">
    <location>
        <begin position="66"/>
        <end position="79"/>
    </location>
</feature>
<keyword evidence="3" id="KW-1185">Reference proteome</keyword>
<accession>A0A8X6PHR2</accession>
<comment type="caution">
    <text evidence="2">The sequence shown here is derived from an EMBL/GenBank/DDBJ whole genome shotgun (WGS) entry which is preliminary data.</text>
</comment>
<reference evidence="2" key="1">
    <citation type="submission" date="2020-08" db="EMBL/GenBank/DDBJ databases">
        <title>Multicomponent nature underlies the extraordinary mechanical properties of spider dragline silk.</title>
        <authorList>
            <person name="Kono N."/>
            <person name="Nakamura H."/>
            <person name="Mori M."/>
            <person name="Yoshida Y."/>
            <person name="Ohtoshi R."/>
            <person name="Malay A.D."/>
            <person name="Moran D.A.P."/>
            <person name="Tomita M."/>
            <person name="Numata K."/>
            <person name="Arakawa K."/>
        </authorList>
    </citation>
    <scope>NUCLEOTIDE SEQUENCE</scope>
</reference>
<dbReference type="EMBL" id="BMAW01070117">
    <property type="protein sequence ID" value="GFT71839.1"/>
    <property type="molecule type" value="Genomic_DNA"/>
</dbReference>
<organism evidence="2 3">
    <name type="scientific">Nephila pilipes</name>
    <name type="common">Giant wood spider</name>
    <name type="synonym">Nephila maculata</name>
    <dbReference type="NCBI Taxonomy" id="299642"/>
    <lineage>
        <taxon>Eukaryota</taxon>
        <taxon>Metazoa</taxon>
        <taxon>Ecdysozoa</taxon>
        <taxon>Arthropoda</taxon>
        <taxon>Chelicerata</taxon>
        <taxon>Arachnida</taxon>
        <taxon>Araneae</taxon>
        <taxon>Araneomorphae</taxon>
        <taxon>Entelegynae</taxon>
        <taxon>Araneoidea</taxon>
        <taxon>Nephilidae</taxon>
        <taxon>Nephila</taxon>
    </lineage>
</organism>
<evidence type="ECO:0000313" key="3">
    <source>
        <dbReference type="Proteomes" id="UP000887013"/>
    </source>
</evidence>
<proteinExistence type="predicted"/>
<dbReference type="Proteomes" id="UP000887013">
    <property type="component" value="Unassembled WGS sequence"/>
</dbReference>
<evidence type="ECO:0000313" key="2">
    <source>
        <dbReference type="EMBL" id="GFT71839.1"/>
    </source>
</evidence>
<feature type="region of interest" description="Disordered" evidence="1">
    <location>
        <begin position="1"/>
        <end position="35"/>
    </location>
</feature>
<protein>
    <submittedName>
        <fullName evidence="2">Uncharacterized protein</fullName>
    </submittedName>
</protein>
<gene>
    <name evidence="2" type="ORF">NPIL_114731</name>
</gene>
<dbReference type="AlphaFoldDB" id="A0A8X6PHR2"/>
<feature type="region of interest" description="Disordered" evidence="1">
    <location>
        <begin position="54"/>
        <end position="79"/>
    </location>
</feature>
<name>A0A8X6PHR2_NEPPI</name>
<sequence>MSRAHPSSQDLGPSQPTAEKNTGTNIQHQDASQRSLINGMVYEKWENKVRWLTEEPHWWGGGTGKRGKDPNKSGETLRP</sequence>
<evidence type="ECO:0000256" key="1">
    <source>
        <dbReference type="SAM" id="MobiDB-lite"/>
    </source>
</evidence>